<dbReference type="EMBL" id="VCKX01000434">
    <property type="protein sequence ID" value="TMR13048.1"/>
    <property type="molecule type" value="Genomic_DNA"/>
</dbReference>
<accession>A0A5S4F8P1</accession>
<comment type="caution">
    <text evidence="2">The sequence shown here is derived from an EMBL/GenBank/DDBJ whole genome shotgun (WGS) entry which is preliminary data.</text>
</comment>
<proteinExistence type="predicted"/>
<feature type="compositionally biased region" description="Low complexity" evidence="1">
    <location>
        <begin position="10"/>
        <end position="25"/>
    </location>
</feature>
<dbReference type="AlphaFoldDB" id="A0A5S4F8P1"/>
<feature type="compositionally biased region" description="Basic and acidic residues" evidence="1">
    <location>
        <begin position="82"/>
        <end position="92"/>
    </location>
</feature>
<dbReference type="Proteomes" id="UP000306628">
    <property type="component" value="Unassembled WGS sequence"/>
</dbReference>
<dbReference type="RefSeq" id="WP_138698340.1">
    <property type="nucleotide sequence ID" value="NZ_JBHSAZ010000096.1"/>
</dbReference>
<keyword evidence="3" id="KW-1185">Reference proteome</keyword>
<feature type="region of interest" description="Disordered" evidence="1">
    <location>
        <begin position="1"/>
        <end position="121"/>
    </location>
</feature>
<evidence type="ECO:0000256" key="1">
    <source>
        <dbReference type="SAM" id="MobiDB-lite"/>
    </source>
</evidence>
<evidence type="ECO:0000313" key="2">
    <source>
        <dbReference type="EMBL" id="TMR13048.1"/>
    </source>
</evidence>
<reference evidence="2 3" key="1">
    <citation type="submission" date="2019-05" db="EMBL/GenBank/DDBJ databases">
        <title>Draft genome sequence of Nonomuraea zeae DSM 100528.</title>
        <authorList>
            <person name="Saricaoglu S."/>
            <person name="Isik K."/>
        </authorList>
    </citation>
    <scope>NUCLEOTIDE SEQUENCE [LARGE SCALE GENOMIC DNA]</scope>
    <source>
        <strain evidence="2 3">DSM 100528</strain>
    </source>
</reference>
<gene>
    <name evidence="2" type="ORF">ETD85_57885</name>
</gene>
<feature type="compositionally biased region" description="Basic and acidic residues" evidence="1">
    <location>
        <begin position="50"/>
        <end position="60"/>
    </location>
</feature>
<sequence>MIRSPLSSGALPATMLPATITAAPPTARPFDGKRRERARRRLPVDSGRPIPDRDFWDQDRAASSMAGNAASGRDPSANSRRRPPEEVIEMRTTRVVVVRPKPARPRPGIDLRTPSGRALPY</sequence>
<feature type="compositionally biased region" description="Low complexity" evidence="1">
    <location>
        <begin position="61"/>
        <end position="72"/>
    </location>
</feature>
<protein>
    <submittedName>
        <fullName evidence="2">Uncharacterized protein</fullName>
    </submittedName>
</protein>
<evidence type="ECO:0000313" key="3">
    <source>
        <dbReference type="Proteomes" id="UP000306628"/>
    </source>
</evidence>
<name>A0A5S4F8P1_9ACTN</name>
<organism evidence="2 3">
    <name type="scientific">Nonomuraea zeae</name>
    <dbReference type="NCBI Taxonomy" id="1642303"/>
    <lineage>
        <taxon>Bacteria</taxon>
        <taxon>Bacillati</taxon>
        <taxon>Actinomycetota</taxon>
        <taxon>Actinomycetes</taxon>
        <taxon>Streptosporangiales</taxon>
        <taxon>Streptosporangiaceae</taxon>
        <taxon>Nonomuraea</taxon>
    </lineage>
</organism>